<keyword evidence="7 11" id="KW-0809">Transit peptide</keyword>
<keyword evidence="9 11" id="KW-0496">Mitochondrion</keyword>
<dbReference type="PANTHER" id="PTHR12219:SF8">
    <property type="entry name" value="NADH DEHYDROGENASE [UBIQUINONE] IRON-SULFUR PROTEIN 4, MITOCHONDRIAL"/>
    <property type="match status" value="1"/>
</dbReference>
<dbReference type="GO" id="GO:0005743">
    <property type="term" value="C:mitochondrial inner membrane"/>
    <property type="evidence" value="ECO:0007669"/>
    <property type="project" value="UniProtKB-SubCell"/>
</dbReference>
<sequence length="175" mass="19710">MAASLRQLCVSGVSTPLLRAAGRLSGVRSAGRDSAPIKITEFLGTARNENELIEVESNTPIASLSGVPEEHIKNRMVRIFVPTRNAMQSGTANTHKWQIEFENRNRWTNNLMGWTSTGDPLSNMNTQFQTKEQAITFCEKNGWNYFVEDPAPVRPPKKNYGQNFAWNKRTRVGQK</sequence>
<dbReference type="GO" id="GO:0022900">
    <property type="term" value="P:electron transport chain"/>
    <property type="evidence" value="ECO:0007669"/>
    <property type="project" value="InterPro"/>
</dbReference>
<keyword evidence="4 11" id="KW-0813">Transport</keyword>
<accession>A0A1V9X5B8</accession>
<comment type="subcellular location">
    <subcellularLocation>
        <location evidence="11">Mitochondrion inner membrane</location>
        <topology evidence="11">Peripheral membrane protein</topology>
        <orientation evidence="11">Matrix side</orientation>
    </subcellularLocation>
</comment>
<keyword evidence="8 11" id="KW-0249">Electron transport</keyword>
<dbReference type="InterPro" id="IPR038532">
    <property type="entry name" value="NDUFS4-like_sf"/>
</dbReference>
<evidence type="ECO:0000256" key="5">
    <source>
        <dbReference type="ARBA" id="ARBA00022660"/>
    </source>
</evidence>
<dbReference type="Gene3D" id="3.30.160.190">
    <property type="entry name" value="atu1810 like domain"/>
    <property type="match status" value="1"/>
</dbReference>
<dbReference type="STRING" id="418985.A0A1V9X5B8"/>
<gene>
    <name evidence="12" type="ORF">BIW11_12679</name>
</gene>
<evidence type="ECO:0000313" key="13">
    <source>
        <dbReference type="Proteomes" id="UP000192247"/>
    </source>
</evidence>
<dbReference type="OrthoDB" id="3089at2759"/>
<dbReference type="EMBL" id="MNPL01023331">
    <property type="protein sequence ID" value="OQR68789.1"/>
    <property type="molecule type" value="Genomic_DNA"/>
</dbReference>
<proteinExistence type="inferred from homology"/>
<dbReference type="InterPro" id="IPR006885">
    <property type="entry name" value="NADH_UbQ_FeS_4_mit-like"/>
</dbReference>
<evidence type="ECO:0000256" key="8">
    <source>
        <dbReference type="ARBA" id="ARBA00022982"/>
    </source>
</evidence>
<reference evidence="12 13" key="1">
    <citation type="journal article" date="2017" name="Gigascience">
        <title>Draft genome of the honey bee ectoparasitic mite, Tropilaelaps mercedesae, is shaped by the parasitic life history.</title>
        <authorList>
            <person name="Dong X."/>
            <person name="Armstrong S.D."/>
            <person name="Xia D."/>
            <person name="Makepeace B.L."/>
            <person name="Darby A.C."/>
            <person name="Kadowaki T."/>
        </authorList>
    </citation>
    <scope>NUCLEOTIDE SEQUENCE [LARGE SCALE GENOMIC DNA]</scope>
    <source>
        <strain evidence="12">Wuxi-XJTLU</strain>
    </source>
</reference>
<dbReference type="PANTHER" id="PTHR12219">
    <property type="entry name" value="NADH-UBIQUINONE OXIDOREDUCTASE"/>
    <property type="match status" value="1"/>
</dbReference>
<keyword evidence="13" id="KW-1185">Reference proteome</keyword>
<organism evidence="12 13">
    <name type="scientific">Tropilaelaps mercedesae</name>
    <dbReference type="NCBI Taxonomy" id="418985"/>
    <lineage>
        <taxon>Eukaryota</taxon>
        <taxon>Metazoa</taxon>
        <taxon>Ecdysozoa</taxon>
        <taxon>Arthropoda</taxon>
        <taxon>Chelicerata</taxon>
        <taxon>Arachnida</taxon>
        <taxon>Acari</taxon>
        <taxon>Parasitiformes</taxon>
        <taxon>Mesostigmata</taxon>
        <taxon>Gamasina</taxon>
        <taxon>Dermanyssoidea</taxon>
        <taxon>Laelapidae</taxon>
        <taxon>Tropilaelaps</taxon>
    </lineage>
</organism>
<evidence type="ECO:0000256" key="4">
    <source>
        <dbReference type="ARBA" id="ARBA00022448"/>
    </source>
</evidence>
<dbReference type="Pfam" id="PF04800">
    <property type="entry name" value="NDUS4"/>
    <property type="match status" value="1"/>
</dbReference>
<evidence type="ECO:0000256" key="10">
    <source>
        <dbReference type="ARBA" id="ARBA00023136"/>
    </source>
</evidence>
<name>A0A1V9X5B8_9ACAR</name>
<protein>
    <recommendedName>
        <fullName evidence="3 11">NADH dehydrogenase [ubiquinone] iron-sulfur protein 4, mitochondrial</fullName>
    </recommendedName>
</protein>
<evidence type="ECO:0000256" key="1">
    <source>
        <dbReference type="ARBA" id="ARBA00003195"/>
    </source>
</evidence>
<keyword evidence="10 11" id="KW-0472">Membrane</keyword>
<keyword evidence="6 11" id="KW-0999">Mitochondrion inner membrane</keyword>
<evidence type="ECO:0000256" key="9">
    <source>
        <dbReference type="ARBA" id="ARBA00023128"/>
    </source>
</evidence>
<evidence type="ECO:0000256" key="3">
    <source>
        <dbReference type="ARBA" id="ARBA00015796"/>
    </source>
</evidence>
<dbReference type="FunFam" id="3.30.160.190:FF:000001">
    <property type="entry name" value="NADH-ubiquinone oxidoreductase 21 kDa subunit mitochondrial"/>
    <property type="match status" value="1"/>
</dbReference>
<dbReference type="InParanoid" id="A0A1V9X5B8"/>
<comment type="function">
    <text evidence="1 11">Accessory subunit of the mitochondrial membrane respiratory chain NADH dehydrogenase (Complex I), that is believed not to be involved in catalysis. Complex I functions in the transfer of electrons from NADH to the respiratory chain. The immediate electron acceptor for the enzyme is believed to be ubiquinone.</text>
</comment>
<evidence type="ECO:0000256" key="11">
    <source>
        <dbReference type="RuleBase" id="RU367010"/>
    </source>
</evidence>
<dbReference type="FunCoup" id="A0A1V9X5B8">
    <property type="interactions" value="921"/>
</dbReference>
<evidence type="ECO:0000256" key="6">
    <source>
        <dbReference type="ARBA" id="ARBA00022792"/>
    </source>
</evidence>
<evidence type="ECO:0000256" key="2">
    <source>
        <dbReference type="ARBA" id="ARBA00005882"/>
    </source>
</evidence>
<comment type="similarity">
    <text evidence="2 11">Belongs to the complex I NDUFS4 subunit family.</text>
</comment>
<dbReference type="AlphaFoldDB" id="A0A1V9X5B8"/>
<evidence type="ECO:0000256" key="7">
    <source>
        <dbReference type="ARBA" id="ARBA00022946"/>
    </source>
</evidence>
<evidence type="ECO:0000313" key="12">
    <source>
        <dbReference type="EMBL" id="OQR68789.1"/>
    </source>
</evidence>
<comment type="caution">
    <text evidence="12">The sequence shown here is derived from an EMBL/GenBank/DDBJ whole genome shotgun (WGS) entry which is preliminary data.</text>
</comment>
<keyword evidence="5 11" id="KW-0679">Respiratory chain</keyword>
<dbReference type="Proteomes" id="UP000192247">
    <property type="component" value="Unassembled WGS sequence"/>
</dbReference>